<feature type="transmembrane region" description="Helical" evidence="1">
    <location>
        <begin position="113"/>
        <end position="132"/>
    </location>
</feature>
<organism evidence="2 3">
    <name type="scientific">Cynara cardunculus var. scolymus</name>
    <name type="common">Globe artichoke</name>
    <name type="synonym">Cynara scolymus</name>
    <dbReference type="NCBI Taxonomy" id="59895"/>
    <lineage>
        <taxon>Eukaryota</taxon>
        <taxon>Viridiplantae</taxon>
        <taxon>Streptophyta</taxon>
        <taxon>Embryophyta</taxon>
        <taxon>Tracheophyta</taxon>
        <taxon>Spermatophyta</taxon>
        <taxon>Magnoliopsida</taxon>
        <taxon>eudicotyledons</taxon>
        <taxon>Gunneridae</taxon>
        <taxon>Pentapetalae</taxon>
        <taxon>asterids</taxon>
        <taxon>campanulids</taxon>
        <taxon>Asterales</taxon>
        <taxon>Asteraceae</taxon>
        <taxon>Carduoideae</taxon>
        <taxon>Cardueae</taxon>
        <taxon>Carduinae</taxon>
        <taxon>Cynara</taxon>
    </lineage>
</organism>
<evidence type="ECO:0000313" key="2">
    <source>
        <dbReference type="EMBL" id="KVE08301.1"/>
    </source>
</evidence>
<dbReference type="Proteomes" id="UP000243975">
    <property type="component" value="Unassembled WGS sequence"/>
</dbReference>
<comment type="caution">
    <text evidence="2">The sequence shown here is derived from an EMBL/GenBank/DDBJ whole genome shotgun (WGS) entry which is preliminary data.</text>
</comment>
<dbReference type="AlphaFoldDB" id="A0A103DPE0"/>
<dbReference type="STRING" id="59895.A0A103DPE0"/>
<sequence length="201" mass="22678">MLSSQFEEEKLKTKKASEMTLHLEYMLMRLVMENGEMMQSDKPNPITFAVSSHPNLKSCITTLQSSASNTNLQHGKKLHFYMLINGFFTAPISITSLINMYSNSSSKCELNIFVYNAIIVGFIFNDMPNLTLRVYEKMRMSGVMIDKFTFPCVVKAFSGCRDVEGFKIVHGLVFNLVENSSLALKSPFFQANCSIIQKPPA</sequence>
<name>A0A103DPE0_CYNCS</name>
<feature type="transmembrane region" description="Helical" evidence="1">
    <location>
        <begin position="80"/>
        <end position="101"/>
    </location>
</feature>
<accession>A0A103DPE0</accession>
<dbReference type="PANTHER" id="PTHR47926">
    <property type="entry name" value="PENTATRICOPEPTIDE REPEAT-CONTAINING PROTEIN"/>
    <property type="match status" value="1"/>
</dbReference>
<dbReference type="Gramene" id="KVE08301">
    <property type="protein sequence ID" value="KVE08301"/>
    <property type="gene ID" value="Ccrd_024074"/>
</dbReference>
<evidence type="ECO:0000256" key="1">
    <source>
        <dbReference type="SAM" id="Phobius"/>
    </source>
</evidence>
<dbReference type="GO" id="GO:0003723">
    <property type="term" value="F:RNA binding"/>
    <property type="evidence" value="ECO:0007669"/>
    <property type="project" value="InterPro"/>
</dbReference>
<gene>
    <name evidence="2" type="ORF">Ccrd_024074</name>
</gene>
<dbReference type="OMA" id="PFFQANC"/>
<keyword evidence="3" id="KW-1185">Reference proteome</keyword>
<keyword evidence="1" id="KW-1133">Transmembrane helix</keyword>
<dbReference type="Gene3D" id="1.25.40.10">
    <property type="entry name" value="Tetratricopeptide repeat domain"/>
    <property type="match status" value="1"/>
</dbReference>
<protein>
    <recommendedName>
        <fullName evidence="4">Pentatricopeptide repeat-containing protein</fullName>
    </recommendedName>
</protein>
<reference evidence="2 3" key="1">
    <citation type="journal article" date="2016" name="Sci. Rep.">
        <title>The genome sequence of the outbreeding globe artichoke constructed de novo incorporating a phase-aware low-pass sequencing strategy of F1 progeny.</title>
        <authorList>
            <person name="Scaglione D."/>
            <person name="Reyes-Chin-Wo S."/>
            <person name="Acquadro A."/>
            <person name="Froenicke L."/>
            <person name="Portis E."/>
            <person name="Beitel C."/>
            <person name="Tirone M."/>
            <person name="Mauro R."/>
            <person name="Lo Monaco A."/>
            <person name="Mauromicale G."/>
            <person name="Faccioli P."/>
            <person name="Cattivelli L."/>
            <person name="Rieseberg L."/>
            <person name="Michelmore R."/>
            <person name="Lanteri S."/>
        </authorList>
    </citation>
    <scope>NUCLEOTIDE SEQUENCE [LARGE SCALE GENOMIC DNA]</scope>
    <source>
        <strain evidence="2">2C</strain>
    </source>
</reference>
<dbReference type="EMBL" id="LEKV01011337">
    <property type="protein sequence ID" value="KVE08301.1"/>
    <property type="molecule type" value="Genomic_DNA"/>
</dbReference>
<keyword evidence="1" id="KW-0472">Membrane</keyword>
<dbReference type="InterPro" id="IPR046960">
    <property type="entry name" value="PPR_At4g14850-like_plant"/>
</dbReference>
<dbReference type="GO" id="GO:0009451">
    <property type="term" value="P:RNA modification"/>
    <property type="evidence" value="ECO:0007669"/>
    <property type="project" value="InterPro"/>
</dbReference>
<evidence type="ECO:0000313" key="3">
    <source>
        <dbReference type="Proteomes" id="UP000243975"/>
    </source>
</evidence>
<keyword evidence="1" id="KW-0812">Transmembrane</keyword>
<dbReference type="PANTHER" id="PTHR47926:SF436">
    <property type="entry name" value="PENTATRICOPEPTIDE REPEAT-CONTAINING PROTEIN ELI1, CHLOROPLASTIC-LIKE ISOFORM X2"/>
    <property type="match status" value="1"/>
</dbReference>
<dbReference type="InterPro" id="IPR011990">
    <property type="entry name" value="TPR-like_helical_dom_sf"/>
</dbReference>
<evidence type="ECO:0008006" key="4">
    <source>
        <dbReference type="Google" id="ProtNLM"/>
    </source>
</evidence>
<proteinExistence type="predicted"/>